<evidence type="ECO:0000313" key="2">
    <source>
        <dbReference type="EMBL" id="MBF4768133.1"/>
    </source>
</evidence>
<dbReference type="AlphaFoldDB" id="A0A930YIJ0"/>
<dbReference type="SUPFAM" id="SSF47413">
    <property type="entry name" value="lambda repressor-like DNA-binding domains"/>
    <property type="match status" value="1"/>
</dbReference>
<dbReference type="GO" id="GO:0003677">
    <property type="term" value="F:DNA binding"/>
    <property type="evidence" value="ECO:0007669"/>
    <property type="project" value="InterPro"/>
</dbReference>
<evidence type="ECO:0000259" key="1">
    <source>
        <dbReference type="PROSITE" id="PS50943"/>
    </source>
</evidence>
<gene>
    <name evidence="2" type="ORF">ISU10_10170</name>
</gene>
<dbReference type="Proteomes" id="UP000660668">
    <property type="component" value="Unassembled WGS sequence"/>
</dbReference>
<keyword evidence="3" id="KW-1185">Reference proteome</keyword>
<dbReference type="SMART" id="SM00530">
    <property type="entry name" value="HTH_XRE"/>
    <property type="match status" value="1"/>
</dbReference>
<reference evidence="2" key="1">
    <citation type="submission" date="2020-11" db="EMBL/GenBank/DDBJ databases">
        <title>Nocardioides cynanchi sp. nov., isolated from soil of rhizosphere of Cynanchum wilfordii.</title>
        <authorList>
            <person name="Lee J.-S."/>
            <person name="Suh M.K."/>
            <person name="Kim J.-S."/>
        </authorList>
    </citation>
    <scope>NUCLEOTIDE SEQUENCE</scope>
    <source>
        <strain evidence="2">KCTC 19276</strain>
    </source>
</reference>
<dbReference type="InterPro" id="IPR001387">
    <property type="entry name" value="Cro/C1-type_HTH"/>
</dbReference>
<dbReference type="RefSeq" id="WP_194696281.1">
    <property type="nucleotide sequence ID" value="NZ_JADKPO010000011.1"/>
</dbReference>
<dbReference type="PROSITE" id="PS50943">
    <property type="entry name" value="HTH_CROC1"/>
    <property type="match status" value="1"/>
</dbReference>
<feature type="domain" description="HTH cro/C1-type" evidence="1">
    <location>
        <begin position="22"/>
        <end position="70"/>
    </location>
</feature>
<dbReference type="Pfam" id="PF13443">
    <property type="entry name" value="HTH_26"/>
    <property type="match status" value="1"/>
</dbReference>
<sequence length="79" mass="8338">MNMDPGTWSTRVAVVIGAEMAARRLTPAALAEVLGVTEPTVRKRLDGEIALDLVEVERIAAWLGTTPSELLARAGGHAS</sequence>
<dbReference type="Gene3D" id="1.10.260.40">
    <property type="entry name" value="lambda repressor-like DNA-binding domains"/>
    <property type="match status" value="1"/>
</dbReference>
<accession>A0A930YIJ0</accession>
<dbReference type="CDD" id="cd00093">
    <property type="entry name" value="HTH_XRE"/>
    <property type="match status" value="1"/>
</dbReference>
<protein>
    <submittedName>
        <fullName evidence="2">Helix-turn-helix transcriptional regulator</fullName>
    </submittedName>
</protein>
<proteinExistence type="predicted"/>
<evidence type="ECO:0000313" key="3">
    <source>
        <dbReference type="Proteomes" id="UP000660668"/>
    </source>
</evidence>
<dbReference type="InterPro" id="IPR010982">
    <property type="entry name" value="Lambda_DNA-bd_dom_sf"/>
</dbReference>
<name>A0A930YIJ0_9ACTN</name>
<dbReference type="EMBL" id="JADKPO010000011">
    <property type="protein sequence ID" value="MBF4768133.1"/>
    <property type="molecule type" value="Genomic_DNA"/>
</dbReference>
<comment type="caution">
    <text evidence="2">The sequence shown here is derived from an EMBL/GenBank/DDBJ whole genome shotgun (WGS) entry which is preliminary data.</text>
</comment>
<organism evidence="2 3">
    <name type="scientific">Nocardioides agariphilus</name>
    <dbReference type="NCBI Taxonomy" id="433664"/>
    <lineage>
        <taxon>Bacteria</taxon>
        <taxon>Bacillati</taxon>
        <taxon>Actinomycetota</taxon>
        <taxon>Actinomycetes</taxon>
        <taxon>Propionibacteriales</taxon>
        <taxon>Nocardioidaceae</taxon>
        <taxon>Nocardioides</taxon>
    </lineage>
</organism>